<proteinExistence type="inferred from homology"/>
<protein>
    <submittedName>
        <fullName evidence="5">GvpL/GvpF family gas vesicle protein</fullName>
    </submittedName>
</protein>
<evidence type="ECO:0000256" key="4">
    <source>
        <dbReference type="SAM" id="MobiDB-lite"/>
    </source>
</evidence>
<keyword evidence="6" id="KW-1185">Reference proteome</keyword>
<dbReference type="PANTHER" id="PTHR36852">
    <property type="entry name" value="PROTEIN GVPL 2"/>
    <property type="match status" value="1"/>
</dbReference>
<sequence length="86" mass="8876">RAAHRPQQGELAARAGGDGERAGRGGENIANEAYLVARGDLDAFRAAVASLADGVQGVRVEVTGPWAPYSFTARPSTQSTEEAPAP</sequence>
<comment type="similarity">
    <text evidence="3">Belongs to the gas vesicle GvpF/GvpL family.</text>
</comment>
<dbReference type="Proteomes" id="UP000670475">
    <property type="component" value="Unassembled WGS sequence"/>
</dbReference>
<comment type="subcellular location">
    <subcellularLocation>
        <location evidence="2">Gas vesicle</location>
    </subcellularLocation>
</comment>
<accession>A0A940RW77</accession>
<keyword evidence="1" id="KW-0304">Gas vesicle</keyword>
<dbReference type="EMBL" id="JAGIQL010000011">
    <property type="protein sequence ID" value="MBP0456833.1"/>
    <property type="molecule type" value="Genomic_DNA"/>
</dbReference>
<organism evidence="5 6">
    <name type="scientific">Streptomyces montanisoli</name>
    <dbReference type="NCBI Taxonomy" id="2798581"/>
    <lineage>
        <taxon>Bacteria</taxon>
        <taxon>Bacillati</taxon>
        <taxon>Actinomycetota</taxon>
        <taxon>Actinomycetes</taxon>
        <taxon>Kitasatosporales</taxon>
        <taxon>Streptomycetaceae</taxon>
        <taxon>Streptomyces</taxon>
    </lineage>
</organism>
<dbReference type="GO" id="GO:0031412">
    <property type="term" value="P:gas vesicle organization"/>
    <property type="evidence" value="ECO:0007669"/>
    <property type="project" value="InterPro"/>
</dbReference>
<dbReference type="AlphaFoldDB" id="A0A940RW77"/>
<name>A0A940RW77_9ACTN</name>
<gene>
    <name evidence="5" type="ORF">JFN87_04840</name>
</gene>
<evidence type="ECO:0000256" key="3">
    <source>
        <dbReference type="ARBA" id="ARBA00035643"/>
    </source>
</evidence>
<reference evidence="5" key="1">
    <citation type="submission" date="2021-03" db="EMBL/GenBank/DDBJ databases">
        <title>Whole genome sequence of Streptomyces bomunensis MMS17-BM035.</title>
        <authorList>
            <person name="Lee J.H."/>
        </authorList>
    </citation>
    <scope>NUCLEOTIDE SEQUENCE</scope>
    <source>
        <strain evidence="5">MMS17-BM035</strain>
    </source>
</reference>
<feature type="non-terminal residue" evidence="5">
    <location>
        <position position="1"/>
    </location>
</feature>
<dbReference type="InterPro" id="IPR009430">
    <property type="entry name" value="GvpL/GvpF"/>
</dbReference>
<evidence type="ECO:0000313" key="5">
    <source>
        <dbReference type="EMBL" id="MBP0456833.1"/>
    </source>
</evidence>
<evidence type="ECO:0000256" key="1">
    <source>
        <dbReference type="ARBA" id="ARBA00022987"/>
    </source>
</evidence>
<comment type="caution">
    <text evidence="5">The sequence shown here is derived from an EMBL/GenBank/DDBJ whole genome shotgun (WGS) entry which is preliminary data.</text>
</comment>
<dbReference type="RefSeq" id="WP_209338616.1">
    <property type="nucleotide sequence ID" value="NZ_JAGIQL010000011.1"/>
</dbReference>
<feature type="region of interest" description="Disordered" evidence="4">
    <location>
        <begin position="1"/>
        <end position="25"/>
    </location>
</feature>
<evidence type="ECO:0000313" key="6">
    <source>
        <dbReference type="Proteomes" id="UP000670475"/>
    </source>
</evidence>
<dbReference type="PANTHER" id="PTHR36852:SF1">
    <property type="entry name" value="PROTEIN GVPL 2"/>
    <property type="match status" value="1"/>
</dbReference>
<evidence type="ECO:0000256" key="2">
    <source>
        <dbReference type="ARBA" id="ARBA00035108"/>
    </source>
</evidence>
<dbReference type="Pfam" id="PF06386">
    <property type="entry name" value="GvpL_GvpF"/>
    <property type="match status" value="1"/>
</dbReference>
<dbReference type="GO" id="GO:0031411">
    <property type="term" value="C:gas vesicle"/>
    <property type="evidence" value="ECO:0007669"/>
    <property type="project" value="UniProtKB-SubCell"/>
</dbReference>